<dbReference type="Proteomes" id="UP001168524">
    <property type="component" value="Unassembled WGS sequence"/>
</dbReference>
<name>A0ABT7WKL0_9GAMM</name>
<dbReference type="RefSeq" id="WP_267979487.1">
    <property type="nucleotide sequence ID" value="NZ_JAPQKF010000001.1"/>
</dbReference>
<organism evidence="1 2">
    <name type="scientific">Acinetobacter thutiue</name>
    <dbReference type="NCBI Taxonomy" id="2998078"/>
    <lineage>
        <taxon>Bacteria</taxon>
        <taxon>Pseudomonadati</taxon>
        <taxon>Pseudomonadota</taxon>
        <taxon>Gammaproteobacteria</taxon>
        <taxon>Moraxellales</taxon>
        <taxon>Moraxellaceae</taxon>
        <taxon>Acinetobacter</taxon>
    </lineage>
</organism>
<protein>
    <submittedName>
        <fullName evidence="1">Uncharacterized protein</fullName>
    </submittedName>
</protein>
<comment type="caution">
    <text evidence="1">The sequence shown here is derived from an EMBL/GenBank/DDBJ whole genome shotgun (WGS) entry which is preliminary data.</text>
</comment>
<evidence type="ECO:0000313" key="2">
    <source>
        <dbReference type="Proteomes" id="UP001168524"/>
    </source>
</evidence>
<keyword evidence="2" id="KW-1185">Reference proteome</keyword>
<accession>A0ABT7WKL0</accession>
<sequence length="74" mass="8732">MNHAILEQRLIELAHELDEQDLLRILSLMQEIKHHKEFELSQPSETLDLSKISIAAFADIQDPVGWQREIRDVW</sequence>
<dbReference type="EMBL" id="JAUDZE010000001">
    <property type="protein sequence ID" value="MDN0013231.1"/>
    <property type="molecule type" value="Genomic_DNA"/>
</dbReference>
<proteinExistence type="predicted"/>
<gene>
    <name evidence="1" type="ORF">QTA56_03125</name>
</gene>
<evidence type="ECO:0000313" key="1">
    <source>
        <dbReference type="EMBL" id="MDN0013231.1"/>
    </source>
</evidence>
<reference evidence="1" key="1">
    <citation type="submission" date="2023-06" db="EMBL/GenBank/DDBJ databases">
        <title>Two novel species of Acinetobacter isolated from motorbike repairing workshop in Vietnam.</title>
        <authorList>
            <person name="Le N.T.T."/>
        </authorList>
    </citation>
    <scope>NUCLEOTIDE SEQUENCE</scope>
    <source>
        <strain evidence="1">VNH17</strain>
    </source>
</reference>